<proteinExistence type="predicted"/>
<accession>A0AAN7LJ78</accession>
<protein>
    <submittedName>
        <fullName evidence="1">Uncharacterized protein</fullName>
    </submittedName>
</protein>
<dbReference type="EMBL" id="JAXQNO010000011">
    <property type="protein sequence ID" value="KAK4789253.1"/>
    <property type="molecule type" value="Genomic_DNA"/>
</dbReference>
<sequence length="92" mass="10378">MRLPESASRRSCSWLNRFDVAFFQAYSGFKLDRWSTYHGMGSKVGKIASFFFARMSVLDADAAGKESSCLRTRLAEMSLRSSPDPSVFHSIK</sequence>
<reference evidence="1 2" key="1">
    <citation type="journal article" date="2023" name="Hortic Res">
        <title>Pangenome of water caltrop reveals structural variations and asymmetric subgenome divergence after allopolyploidization.</title>
        <authorList>
            <person name="Zhang X."/>
            <person name="Chen Y."/>
            <person name="Wang L."/>
            <person name="Yuan Y."/>
            <person name="Fang M."/>
            <person name="Shi L."/>
            <person name="Lu R."/>
            <person name="Comes H.P."/>
            <person name="Ma Y."/>
            <person name="Chen Y."/>
            <person name="Huang G."/>
            <person name="Zhou Y."/>
            <person name="Zheng Z."/>
            <person name="Qiu Y."/>
        </authorList>
    </citation>
    <scope>NUCLEOTIDE SEQUENCE [LARGE SCALE GENOMIC DNA]</scope>
    <source>
        <strain evidence="1">F231</strain>
    </source>
</reference>
<dbReference type="AlphaFoldDB" id="A0AAN7LJ78"/>
<evidence type="ECO:0000313" key="2">
    <source>
        <dbReference type="Proteomes" id="UP001346149"/>
    </source>
</evidence>
<dbReference type="Proteomes" id="UP001346149">
    <property type="component" value="Unassembled WGS sequence"/>
</dbReference>
<organism evidence="1 2">
    <name type="scientific">Trapa natans</name>
    <name type="common">Water chestnut</name>
    <dbReference type="NCBI Taxonomy" id="22666"/>
    <lineage>
        <taxon>Eukaryota</taxon>
        <taxon>Viridiplantae</taxon>
        <taxon>Streptophyta</taxon>
        <taxon>Embryophyta</taxon>
        <taxon>Tracheophyta</taxon>
        <taxon>Spermatophyta</taxon>
        <taxon>Magnoliopsida</taxon>
        <taxon>eudicotyledons</taxon>
        <taxon>Gunneridae</taxon>
        <taxon>Pentapetalae</taxon>
        <taxon>rosids</taxon>
        <taxon>malvids</taxon>
        <taxon>Myrtales</taxon>
        <taxon>Lythraceae</taxon>
        <taxon>Trapa</taxon>
    </lineage>
</organism>
<gene>
    <name evidence="1" type="ORF">SAY86_020572</name>
</gene>
<name>A0AAN7LJ78_TRANT</name>
<comment type="caution">
    <text evidence="1">The sequence shown here is derived from an EMBL/GenBank/DDBJ whole genome shotgun (WGS) entry which is preliminary data.</text>
</comment>
<keyword evidence="2" id="KW-1185">Reference proteome</keyword>
<evidence type="ECO:0000313" key="1">
    <source>
        <dbReference type="EMBL" id="KAK4789253.1"/>
    </source>
</evidence>